<keyword evidence="6 10" id="KW-0819">tRNA processing</keyword>
<dbReference type="EC" id="2.1.1.228" evidence="10"/>
<evidence type="ECO:0000256" key="3">
    <source>
        <dbReference type="ARBA" id="ARBA00022603"/>
    </source>
</evidence>
<dbReference type="Pfam" id="PF25133">
    <property type="entry name" value="TYW2_N_2"/>
    <property type="match status" value="1"/>
</dbReference>
<keyword evidence="7 10" id="KW-0496">Mitochondrion</keyword>
<feature type="binding site" evidence="10">
    <location>
        <begin position="291"/>
        <end position="292"/>
    </location>
    <ligand>
        <name>S-adenosyl-L-methionine</name>
        <dbReference type="ChEBI" id="CHEBI:59789"/>
    </ligand>
</feature>
<dbReference type="SUPFAM" id="SSF53335">
    <property type="entry name" value="S-adenosyl-L-methionine-dependent methyltransferases"/>
    <property type="match status" value="1"/>
</dbReference>
<feature type="binding site" evidence="10">
    <location>
        <position position="225"/>
    </location>
    <ligand>
        <name>S-adenosyl-L-methionine</name>
        <dbReference type="ChEBI" id="CHEBI:59789"/>
    </ligand>
</feature>
<feature type="binding site" evidence="10">
    <location>
        <position position="357"/>
    </location>
    <ligand>
        <name>S-adenosyl-L-methionine</name>
        <dbReference type="ChEBI" id="CHEBI:59789"/>
    </ligand>
</feature>
<dbReference type="InterPro" id="IPR030382">
    <property type="entry name" value="MeTrfase_TRM5/TYW2"/>
</dbReference>
<comment type="caution">
    <text evidence="12">The sequence shown here is derived from an EMBL/GenBank/DDBJ whole genome shotgun (WGS) entry which is preliminary data.</text>
</comment>
<comment type="function">
    <text evidence="10">Specifically methylates the N1 position of guanosine-37 in various cytoplasmic and mitochondrial tRNAs. Methylation is not dependent on the nature of the nucleoside 5' of the target nucleoside. This is the first step in the biosynthesis of wybutosine (yW), a modified base adjacent to the anticodon of tRNAs and required for accurate decoding.</text>
</comment>
<dbReference type="OrthoDB" id="408788at2759"/>
<dbReference type="EMBL" id="JAFIQS010000001">
    <property type="protein sequence ID" value="KAG5173662.1"/>
    <property type="molecule type" value="Genomic_DNA"/>
</dbReference>
<organism evidence="12">
    <name type="scientific">Psilocybe cubensis</name>
    <name type="common">Psychedelic mushroom</name>
    <name type="synonym">Stropharia cubensis</name>
    <dbReference type="NCBI Taxonomy" id="181762"/>
    <lineage>
        <taxon>Eukaryota</taxon>
        <taxon>Fungi</taxon>
        <taxon>Dikarya</taxon>
        <taxon>Basidiomycota</taxon>
        <taxon>Agaricomycotina</taxon>
        <taxon>Agaricomycetes</taxon>
        <taxon>Agaricomycetidae</taxon>
        <taxon>Agaricales</taxon>
        <taxon>Agaricineae</taxon>
        <taxon>Strophariaceae</taxon>
        <taxon>Psilocybe</taxon>
    </lineage>
</organism>
<dbReference type="GO" id="GO:0005759">
    <property type="term" value="C:mitochondrial matrix"/>
    <property type="evidence" value="ECO:0007669"/>
    <property type="project" value="UniProtKB-SubCell"/>
</dbReference>
<keyword evidence="5 10" id="KW-0949">S-adenosyl-L-methionine</keyword>
<accession>A0A8H7Y6I7</accession>
<dbReference type="CDD" id="cd02440">
    <property type="entry name" value="AdoMet_MTases"/>
    <property type="match status" value="1"/>
</dbReference>
<dbReference type="HAMAP" id="MF_03152">
    <property type="entry name" value="TRM5"/>
    <property type="match status" value="1"/>
</dbReference>
<comment type="subcellular location">
    <subcellularLocation>
        <location evidence="10">Mitochondrion matrix</location>
    </subcellularLocation>
    <subcellularLocation>
        <location evidence="10">Nucleus</location>
    </subcellularLocation>
    <subcellularLocation>
        <location evidence="10">Cytoplasm</location>
    </subcellularLocation>
    <text evidence="10">Predominantly in the mitochondria and in the nucleus.</text>
</comment>
<dbReference type="PROSITE" id="PS51684">
    <property type="entry name" value="SAM_MT_TRM5_TYW2"/>
    <property type="match status" value="1"/>
</dbReference>
<evidence type="ECO:0000256" key="6">
    <source>
        <dbReference type="ARBA" id="ARBA00022694"/>
    </source>
</evidence>
<keyword evidence="3 10" id="KW-0489">Methyltransferase</keyword>
<dbReference type="InterPro" id="IPR056743">
    <property type="entry name" value="TRM5-TYW2-like_MTfase"/>
</dbReference>
<reference evidence="12" key="1">
    <citation type="submission" date="2021-02" db="EMBL/GenBank/DDBJ databases">
        <title>Psilocybe cubensis genome.</title>
        <authorList>
            <person name="Mckernan K.J."/>
            <person name="Crawford S."/>
            <person name="Trippe A."/>
            <person name="Kane L.T."/>
            <person name="Mclaughlin S."/>
        </authorList>
    </citation>
    <scope>NUCLEOTIDE SEQUENCE [LARGE SCALE GENOMIC DNA]</scope>
    <source>
        <strain evidence="12">MGC-MH-2018</strain>
    </source>
</reference>
<dbReference type="Gene3D" id="3.30.300.110">
    <property type="entry name" value="Met-10+ protein-like domains"/>
    <property type="match status" value="1"/>
</dbReference>
<gene>
    <name evidence="10" type="primary">TRM5</name>
    <name evidence="12" type="ORF">JR316_000319</name>
</gene>
<dbReference type="PANTHER" id="PTHR23245">
    <property type="entry name" value="TRNA METHYLTRANSFERASE"/>
    <property type="match status" value="1"/>
</dbReference>
<dbReference type="FunFam" id="3.30.300.110:FF:000001">
    <property type="entry name" value="tRNA (guanine(37)-N1)-methyltransferase"/>
    <property type="match status" value="1"/>
</dbReference>
<dbReference type="InterPro" id="IPR029063">
    <property type="entry name" value="SAM-dependent_MTases_sf"/>
</dbReference>
<feature type="binding site" evidence="10">
    <location>
        <begin position="263"/>
        <end position="264"/>
    </location>
    <ligand>
        <name>S-adenosyl-L-methionine</name>
        <dbReference type="ChEBI" id="CHEBI:59789"/>
    </ligand>
</feature>
<feature type="domain" description="SAM-dependent methyltransferase TRM5/TYW2-type" evidence="11">
    <location>
        <begin position="136"/>
        <end position="448"/>
    </location>
</feature>
<dbReference type="GO" id="GO:0070901">
    <property type="term" value="P:mitochondrial tRNA methylation"/>
    <property type="evidence" value="ECO:0007669"/>
    <property type="project" value="TreeGrafter"/>
</dbReference>
<keyword evidence="2 10" id="KW-0963">Cytoplasm</keyword>
<protein>
    <recommendedName>
        <fullName evidence="10">tRNA (guanine(37)-N1)-methyltransferase</fullName>
        <ecNumber evidence="10">2.1.1.228</ecNumber>
    </recommendedName>
    <alternativeName>
        <fullName evidence="10">M1G-methyltransferase</fullName>
    </alternativeName>
    <alternativeName>
        <fullName evidence="10">tRNA [GM37] methyltransferase</fullName>
    </alternativeName>
    <alternativeName>
        <fullName evidence="10">tRNA methyltransferase 5</fullName>
    </alternativeName>
</protein>
<comment type="catalytic activity">
    <reaction evidence="9 10">
        <text>guanosine(37) in tRNA + S-adenosyl-L-methionine = N(1)-methylguanosine(37) in tRNA + S-adenosyl-L-homocysteine + H(+)</text>
        <dbReference type="Rhea" id="RHEA:36899"/>
        <dbReference type="Rhea" id="RHEA-COMP:10145"/>
        <dbReference type="Rhea" id="RHEA-COMP:10147"/>
        <dbReference type="ChEBI" id="CHEBI:15378"/>
        <dbReference type="ChEBI" id="CHEBI:57856"/>
        <dbReference type="ChEBI" id="CHEBI:59789"/>
        <dbReference type="ChEBI" id="CHEBI:73542"/>
        <dbReference type="ChEBI" id="CHEBI:74269"/>
        <dbReference type="EC" id="2.1.1.228"/>
    </reaction>
</comment>
<keyword evidence="4 10" id="KW-0808">Transferase</keyword>
<evidence type="ECO:0000313" key="12">
    <source>
        <dbReference type="EMBL" id="KAG5173662.1"/>
    </source>
</evidence>
<dbReference type="InterPro" id="IPR025792">
    <property type="entry name" value="tRNA_Gua_MeTrfase_euk"/>
</dbReference>
<evidence type="ECO:0000256" key="10">
    <source>
        <dbReference type="HAMAP-Rule" id="MF_03152"/>
    </source>
</evidence>
<evidence type="ECO:0000256" key="8">
    <source>
        <dbReference type="ARBA" id="ARBA00023242"/>
    </source>
</evidence>
<dbReference type="PANTHER" id="PTHR23245:SF36">
    <property type="entry name" value="TRNA (GUANINE(37)-N1)-METHYLTRANSFERASE"/>
    <property type="match status" value="1"/>
</dbReference>
<evidence type="ECO:0000256" key="2">
    <source>
        <dbReference type="ARBA" id="ARBA00022490"/>
    </source>
</evidence>
<evidence type="ECO:0000256" key="1">
    <source>
        <dbReference type="ARBA" id="ARBA00009775"/>
    </source>
</evidence>
<dbReference type="GO" id="GO:0005634">
    <property type="term" value="C:nucleus"/>
    <property type="evidence" value="ECO:0007669"/>
    <property type="project" value="UniProtKB-SubCell"/>
</dbReference>
<evidence type="ECO:0000256" key="9">
    <source>
        <dbReference type="ARBA" id="ARBA00047783"/>
    </source>
</evidence>
<dbReference type="GO" id="GO:0052906">
    <property type="term" value="F:tRNA (guanine(37)-N1)-methyltransferase activity"/>
    <property type="evidence" value="ECO:0007669"/>
    <property type="project" value="UniProtKB-UniRule"/>
</dbReference>
<comment type="similarity">
    <text evidence="10">Belongs to the TRM5 / TYW2 family.</text>
</comment>
<dbReference type="Pfam" id="PF02475">
    <property type="entry name" value="TRM5-TYW2_MTfase"/>
    <property type="match status" value="1"/>
</dbReference>
<sequence>MTRHLYLDASPPPYNGTRDFIDREAFKKTISVLAARVVPERAGVFLKAKELKSCLMDLPKIRTVVHDSSNPDGDRLVLLRMANKSDIPPEAKEYLDKESKGLVDFQIDLNYNYWTADECLRAFLPEELREGAPSGFALTGHIAHVNLNDEYLPYKHIIGQLILDKNSQVETVVNKLDSIDTKFRFFKMELLAGKPEYVVEHREADCKFTFNFAEVYWNSRLHTEHKRLVDSFKPEDIVADAFAGVGPFAVPAARKGCAVLANDLNPNSAKYLDKNVKDNRVTALVRVSCEDGRDFIRRSVASAYDDPFPAYTGPKKSRVQEERERKILQKLAAEGHPPPPATPTPQPRQKISHFVMNLPDSALTFLDAFRGLLNDDKGRNLSGVYDEMPMVHCHCFTRELDPVLAEKDIRQRAEEKLGYPLPADTIFHLVRSVAPNKEMYCISFRLPREVAFACS</sequence>
<evidence type="ECO:0000259" key="11">
    <source>
        <dbReference type="PROSITE" id="PS51684"/>
    </source>
</evidence>
<dbReference type="InterPro" id="IPR056744">
    <property type="entry name" value="TRM5/TYW2-like_N"/>
</dbReference>
<comment type="subunit">
    <text evidence="10">Monomer.</text>
</comment>
<keyword evidence="8 10" id="KW-0539">Nucleus</keyword>
<evidence type="ECO:0000256" key="7">
    <source>
        <dbReference type="ARBA" id="ARBA00023128"/>
    </source>
</evidence>
<name>A0A8H7Y6I7_PSICU</name>
<evidence type="ECO:0000256" key="4">
    <source>
        <dbReference type="ARBA" id="ARBA00022679"/>
    </source>
</evidence>
<dbReference type="Gene3D" id="3.40.50.150">
    <property type="entry name" value="Vaccinia Virus protein VP39"/>
    <property type="match status" value="1"/>
</dbReference>
<proteinExistence type="inferred from homology"/>
<dbReference type="GO" id="GO:0002939">
    <property type="term" value="P:tRNA N1-guanine methylation"/>
    <property type="evidence" value="ECO:0007669"/>
    <property type="project" value="TreeGrafter"/>
</dbReference>
<dbReference type="AlphaFoldDB" id="A0A8H7Y6I7"/>
<evidence type="ECO:0000256" key="5">
    <source>
        <dbReference type="ARBA" id="ARBA00022691"/>
    </source>
</evidence>
<comment type="similarity">
    <text evidence="1">Belongs to the class I-like SAM-binding methyltransferase superfamily. TRM5/TYW2 family.</text>
</comment>